<dbReference type="PANTHER" id="PTHR42693:SF33">
    <property type="entry name" value="ARYLSULFATASE"/>
    <property type="match status" value="1"/>
</dbReference>
<evidence type="ECO:0000313" key="7">
    <source>
        <dbReference type="EMBL" id="VGO13938.1"/>
    </source>
</evidence>
<reference evidence="7 8" key="1">
    <citation type="submission" date="2019-04" db="EMBL/GenBank/DDBJ databases">
        <authorList>
            <person name="Van Vliet M D."/>
        </authorList>
    </citation>
    <scope>NUCLEOTIDE SEQUENCE [LARGE SCALE GENOMIC DNA]</scope>
    <source>
        <strain evidence="7 8">F1</strain>
    </source>
</reference>
<dbReference type="EMBL" id="CAAHFG010000001">
    <property type="protein sequence ID" value="VGO13938.1"/>
    <property type="molecule type" value="Genomic_DNA"/>
</dbReference>
<keyword evidence="5" id="KW-0732">Signal</keyword>
<dbReference type="GO" id="GO:0046872">
    <property type="term" value="F:metal ion binding"/>
    <property type="evidence" value="ECO:0007669"/>
    <property type="project" value="UniProtKB-KW"/>
</dbReference>
<evidence type="ECO:0000256" key="5">
    <source>
        <dbReference type="SAM" id="SignalP"/>
    </source>
</evidence>
<feature type="chain" id="PRO_5028974217" evidence="5">
    <location>
        <begin position="20"/>
        <end position="542"/>
    </location>
</feature>
<evidence type="ECO:0000256" key="1">
    <source>
        <dbReference type="ARBA" id="ARBA00008779"/>
    </source>
</evidence>
<dbReference type="InterPro" id="IPR024607">
    <property type="entry name" value="Sulfatase_CS"/>
</dbReference>
<feature type="signal peptide" evidence="5">
    <location>
        <begin position="1"/>
        <end position="19"/>
    </location>
</feature>
<keyword evidence="3" id="KW-0378">Hydrolase</keyword>
<evidence type="ECO:0000313" key="8">
    <source>
        <dbReference type="Proteomes" id="UP000366872"/>
    </source>
</evidence>
<evidence type="ECO:0000256" key="2">
    <source>
        <dbReference type="ARBA" id="ARBA00022723"/>
    </source>
</evidence>
<sequence length="542" mass="61260">MNKGTVISLILALALGAVAEPKKPNFVVIFTDDLEFVNLGYYRNTKMGSRWLKPGITPPAHTPHLDRFFKDGMVFSRAYVPSPVCTPSRYCLLTGQYASRSAEFNRSEQANIGWSPWLRKDELTFPKVLQKNGYTTGLVGKWMVGGSHNELWPNTLNPKDNPRDPDVKRKLLENYLSAQKTVKRLGGFDVVDRLYASNINYVRIRELDVHNQEWVTEGALEFVEQNKDNPFMLYLATTTPHGPNSLDSIDADPRITPLGYLDEAPNVQPSRESVKKRALKGWTDRVAKKASAAHPDWARGNAVASTWIDDSVGAVLEKLDELGLDENTVVIFTSDHQWRGKLALYESAHVPFAVRWPGKIKSGVECDALVSTLDIAPTLFQIAGIQPPASMPLDGMSFLPLLKGEAPSGWRDSLYFEITTTRAVVSDDGFKYIAWRLPPEMQKQQDAGKVLSQLGHWVDDPAFKSWSPADRPPRYHVARDFPAYYEADQLYDLNRDSDEQNNLARNPEYTTVLEKMKLRLKDYSADLPHNFGEFKQERNENE</sequence>
<dbReference type="Gene3D" id="3.40.720.10">
    <property type="entry name" value="Alkaline Phosphatase, subunit A"/>
    <property type="match status" value="2"/>
</dbReference>
<dbReference type="SUPFAM" id="SSF53649">
    <property type="entry name" value="Alkaline phosphatase-like"/>
    <property type="match status" value="1"/>
</dbReference>
<dbReference type="InterPro" id="IPR050738">
    <property type="entry name" value="Sulfatase"/>
</dbReference>
<dbReference type="Pfam" id="PF00884">
    <property type="entry name" value="Sulfatase"/>
    <property type="match status" value="1"/>
</dbReference>
<keyword evidence="4" id="KW-0106">Calcium</keyword>
<comment type="similarity">
    <text evidence="1">Belongs to the sulfatase family.</text>
</comment>
<dbReference type="AlphaFoldDB" id="A0A6C2U1U4"/>
<dbReference type="InterPro" id="IPR017850">
    <property type="entry name" value="Alkaline_phosphatase_core_sf"/>
</dbReference>
<feature type="domain" description="Sulfatase N-terminal" evidence="6">
    <location>
        <begin position="24"/>
        <end position="385"/>
    </location>
</feature>
<evidence type="ECO:0000256" key="4">
    <source>
        <dbReference type="ARBA" id="ARBA00022837"/>
    </source>
</evidence>
<protein>
    <submittedName>
        <fullName evidence="7">Arylsulfatase</fullName>
    </submittedName>
</protein>
<accession>A0A6C2U1U4</accession>
<dbReference type="PROSITE" id="PS00523">
    <property type="entry name" value="SULFATASE_1"/>
    <property type="match status" value="1"/>
</dbReference>
<name>A0A6C2U1U4_PONDE</name>
<keyword evidence="2" id="KW-0479">Metal-binding</keyword>
<evidence type="ECO:0000259" key="6">
    <source>
        <dbReference type="Pfam" id="PF00884"/>
    </source>
</evidence>
<gene>
    <name evidence="7" type="ORF">PDESU_02495</name>
</gene>
<proteinExistence type="inferred from homology"/>
<evidence type="ECO:0000256" key="3">
    <source>
        <dbReference type="ARBA" id="ARBA00022801"/>
    </source>
</evidence>
<dbReference type="Proteomes" id="UP000366872">
    <property type="component" value="Unassembled WGS sequence"/>
</dbReference>
<dbReference type="InterPro" id="IPR000917">
    <property type="entry name" value="Sulfatase_N"/>
</dbReference>
<dbReference type="RefSeq" id="WP_168442198.1">
    <property type="nucleotide sequence ID" value="NZ_CAAHFG010000001.1"/>
</dbReference>
<organism evidence="7 8">
    <name type="scientific">Pontiella desulfatans</name>
    <dbReference type="NCBI Taxonomy" id="2750659"/>
    <lineage>
        <taxon>Bacteria</taxon>
        <taxon>Pseudomonadati</taxon>
        <taxon>Kiritimatiellota</taxon>
        <taxon>Kiritimatiellia</taxon>
        <taxon>Kiritimatiellales</taxon>
        <taxon>Pontiellaceae</taxon>
        <taxon>Pontiella</taxon>
    </lineage>
</organism>
<dbReference type="GO" id="GO:0004065">
    <property type="term" value="F:arylsulfatase activity"/>
    <property type="evidence" value="ECO:0007669"/>
    <property type="project" value="TreeGrafter"/>
</dbReference>
<keyword evidence="8" id="KW-1185">Reference proteome</keyword>
<dbReference type="PANTHER" id="PTHR42693">
    <property type="entry name" value="ARYLSULFATASE FAMILY MEMBER"/>
    <property type="match status" value="1"/>
</dbReference>